<dbReference type="Pfam" id="PF00147">
    <property type="entry name" value="Fibrinogen_C"/>
    <property type="match status" value="1"/>
</dbReference>
<dbReference type="InterPro" id="IPR014716">
    <property type="entry name" value="Fibrinogen_a/b/g_C_1"/>
</dbReference>
<reference evidence="3 4" key="1">
    <citation type="journal article" date="2021" name="Elife">
        <title>Chloroplast acquisition without the gene transfer in kleptoplastic sea slugs, Plakobranchus ocellatus.</title>
        <authorList>
            <person name="Maeda T."/>
            <person name="Takahashi S."/>
            <person name="Yoshida T."/>
            <person name="Shimamura S."/>
            <person name="Takaki Y."/>
            <person name="Nagai Y."/>
            <person name="Toyoda A."/>
            <person name="Suzuki Y."/>
            <person name="Arimoto A."/>
            <person name="Ishii H."/>
            <person name="Satoh N."/>
            <person name="Nishiyama T."/>
            <person name="Hasebe M."/>
            <person name="Maruyama T."/>
            <person name="Minagawa J."/>
            <person name="Obokata J."/>
            <person name="Shigenobu S."/>
        </authorList>
    </citation>
    <scope>NUCLEOTIDE SEQUENCE [LARGE SCALE GENOMIC DNA]</scope>
</reference>
<evidence type="ECO:0000313" key="4">
    <source>
        <dbReference type="Proteomes" id="UP000762676"/>
    </source>
</evidence>
<dbReference type="EMBL" id="BMAT01012559">
    <property type="protein sequence ID" value="GFR94575.1"/>
    <property type="molecule type" value="Genomic_DNA"/>
</dbReference>
<dbReference type="InterPro" id="IPR036056">
    <property type="entry name" value="Fibrinogen-like_C"/>
</dbReference>
<dbReference type="AlphaFoldDB" id="A0AAV4HCM0"/>
<feature type="domain" description="Fibrinogen C-terminal" evidence="2">
    <location>
        <begin position="1"/>
        <end position="97"/>
    </location>
</feature>
<keyword evidence="4" id="KW-1185">Reference proteome</keyword>
<gene>
    <name evidence="3" type="ORF">ElyMa_006252700</name>
</gene>
<name>A0AAV4HCM0_9GAST</name>
<dbReference type="SUPFAM" id="SSF56496">
    <property type="entry name" value="Fibrinogen C-terminal domain-like"/>
    <property type="match status" value="1"/>
</dbReference>
<evidence type="ECO:0000313" key="3">
    <source>
        <dbReference type="EMBL" id="GFR94575.1"/>
    </source>
</evidence>
<dbReference type="PANTHER" id="PTHR19143">
    <property type="entry name" value="FIBRINOGEN/TENASCIN/ANGIOPOEITIN"/>
    <property type="match status" value="1"/>
</dbReference>
<feature type="non-terminal residue" evidence="3">
    <location>
        <position position="1"/>
    </location>
</feature>
<organism evidence="3 4">
    <name type="scientific">Elysia marginata</name>
    <dbReference type="NCBI Taxonomy" id="1093978"/>
    <lineage>
        <taxon>Eukaryota</taxon>
        <taxon>Metazoa</taxon>
        <taxon>Spiralia</taxon>
        <taxon>Lophotrochozoa</taxon>
        <taxon>Mollusca</taxon>
        <taxon>Gastropoda</taxon>
        <taxon>Heterobranchia</taxon>
        <taxon>Euthyneura</taxon>
        <taxon>Panpulmonata</taxon>
        <taxon>Sacoglossa</taxon>
        <taxon>Placobranchoidea</taxon>
        <taxon>Plakobranchidae</taxon>
        <taxon>Elysia</taxon>
    </lineage>
</organism>
<comment type="caution">
    <text evidence="3">The sequence shown here is derived from an EMBL/GenBank/DDBJ whole genome shotgun (WGS) entry which is preliminary data.</text>
</comment>
<dbReference type="Proteomes" id="UP000762676">
    <property type="component" value="Unassembled WGS sequence"/>
</dbReference>
<evidence type="ECO:0000256" key="1">
    <source>
        <dbReference type="ARBA" id="ARBA00023157"/>
    </source>
</evidence>
<dbReference type="InterPro" id="IPR002181">
    <property type="entry name" value="Fibrinogen_a/b/g_C_dom"/>
</dbReference>
<sequence length="103" mass="11846">SFYCFRYRLRLGTYSGTATDTALGYHRNQPFSTFDRDNDGNAGNCANMSHGAWWYNNCHHSNLNGKWGVKADNGLRWFNGKTSLHASFSEMKIRRLKQESPSF</sequence>
<protein>
    <submittedName>
        <fullName evidence="3">Tenascin-R</fullName>
    </submittedName>
</protein>
<dbReference type="GO" id="GO:0005615">
    <property type="term" value="C:extracellular space"/>
    <property type="evidence" value="ECO:0007669"/>
    <property type="project" value="TreeGrafter"/>
</dbReference>
<proteinExistence type="predicted"/>
<dbReference type="Gene3D" id="3.90.215.10">
    <property type="entry name" value="Gamma Fibrinogen, chain A, domain 1"/>
    <property type="match status" value="1"/>
</dbReference>
<dbReference type="PROSITE" id="PS51406">
    <property type="entry name" value="FIBRINOGEN_C_2"/>
    <property type="match status" value="1"/>
</dbReference>
<accession>A0AAV4HCM0</accession>
<dbReference type="PROSITE" id="PS00514">
    <property type="entry name" value="FIBRINOGEN_C_1"/>
    <property type="match status" value="1"/>
</dbReference>
<dbReference type="InterPro" id="IPR020837">
    <property type="entry name" value="Fibrinogen_CS"/>
</dbReference>
<keyword evidence="1" id="KW-1015">Disulfide bond</keyword>
<dbReference type="InterPro" id="IPR050373">
    <property type="entry name" value="Fibrinogen_C-term_domain"/>
</dbReference>
<evidence type="ECO:0000259" key="2">
    <source>
        <dbReference type="PROSITE" id="PS51406"/>
    </source>
</evidence>
<dbReference type="SMART" id="SM00186">
    <property type="entry name" value="FBG"/>
    <property type="match status" value="1"/>
</dbReference>